<dbReference type="SUPFAM" id="SSF51735">
    <property type="entry name" value="NAD(P)-binding Rossmann-fold domains"/>
    <property type="match status" value="1"/>
</dbReference>
<evidence type="ECO:0000313" key="4">
    <source>
        <dbReference type="EMBL" id="QEG02460.1"/>
    </source>
</evidence>
<reference evidence="4 5" key="1">
    <citation type="submission" date="2019-02" db="EMBL/GenBank/DDBJ databases">
        <title>Planctomycetal bacteria perform biofilm scaping via a novel small molecule.</title>
        <authorList>
            <person name="Jeske O."/>
            <person name="Boedeker C."/>
            <person name="Wiegand S."/>
            <person name="Breitling P."/>
            <person name="Kallscheuer N."/>
            <person name="Jogler M."/>
            <person name="Rohde M."/>
            <person name="Petersen J."/>
            <person name="Medema M.H."/>
            <person name="Surup F."/>
            <person name="Jogler C."/>
        </authorList>
    </citation>
    <scope>NUCLEOTIDE SEQUENCE [LARGE SCALE GENOMIC DNA]</scope>
    <source>
        <strain evidence="4 5">Mal15</strain>
    </source>
</reference>
<dbReference type="EMBL" id="CP036264">
    <property type="protein sequence ID" value="QEG02460.1"/>
    <property type="molecule type" value="Genomic_DNA"/>
</dbReference>
<dbReference type="PRINTS" id="PR00081">
    <property type="entry name" value="GDHRDH"/>
</dbReference>
<dbReference type="GO" id="GO:0004316">
    <property type="term" value="F:3-oxoacyl-[acyl-carrier-protein] reductase (NADPH) activity"/>
    <property type="evidence" value="ECO:0007669"/>
    <property type="project" value="UniProtKB-EC"/>
</dbReference>
<dbReference type="PANTHER" id="PTHR42901">
    <property type="entry name" value="ALCOHOL DEHYDROGENASE"/>
    <property type="match status" value="1"/>
</dbReference>
<accession>A0A5B9MPZ6</accession>
<gene>
    <name evidence="4" type="primary">fabG_8</name>
    <name evidence="4" type="ORF">Mal15_65810</name>
</gene>
<dbReference type="EC" id="1.1.1.100" evidence="4"/>
<dbReference type="InterPro" id="IPR020904">
    <property type="entry name" value="Sc_DH/Rdtase_CS"/>
</dbReference>
<dbReference type="PRINTS" id="PR00080">
    <property type="entry name" value="SDRFAMILY"/>
</dbReference>
<dbReference type="NCBIfam" id="NF006120">
    <property type="entry name" value="PRK08264.1-6"/>
    <property type="match status" value="1"/>
</dbReference>
<sequence length="248" mass="26027">MSIDVQNQTVLITGANRGIGKAILETAIAQGAKKVYAAVRDPDSVAGLVAEYGDQVVPIAVDLQAPTSIDDAAAVATDVNIVINNAGILRTNDVLSPEVFADYEAEHRTNVLGLLHVAQAFAPVLKANGGGALVQLNSVVSIKSFVDFASYSASKAASYSLTQALRERLAGQHTAVVSVHPGPIKTDMAHTAGLEESADSPAVVAEGIFAALREDRFHVFPDAMAKEFESAYQSYAKSFIEAEIAEST</sequence>
<evidence type="ECO:0000256" key="3">
    <source>
        <dbReference type="RuleBase" id="RU000363"/>
    </source>
</evidence>
<dbReference type="PANTHER" id="PTHR42901:SF1">
    <property type="entry name" value="ALCOHOL DEHYDROGENASE"/>
    <property type="match status" value="1"/>
</dbReference>
<dbReference type="Proteomes" id="UP000321353">
    <property type="component" value="Chromosome"/>
</dbReference>
<dbReference type="AlphaFoldDB" id="A0A5B9MPZ6"/>
<comment type="similarity">
    <text evidence="1 3">Belongs to the short-chain dehydrogenases/reductases (SDR) family.</text>
</comment>
<name>A0A5B9MPZ6_9BACT</name>
<proteinExistence type="inferred from homology"/>
<dbReference type="InterPro" id="IPR002347">
    <property type="entry name" value="SDR_fam"/>
</dbReference>
<dbReference type="RefSeq" id="WP_147871397.1">
    <property type="nucleotide sequence ID" value="NZ_CP036264.1"/>
</dbReference>
<dbReference type="PROSITE" id="PS00061">
    <property type="entry name" value="ADH_SHORT"/>
    <property type="match status" value="1"/>
</dbReference>
<protein>
    <submittedName>
        <fullName evidence="4">3-oxoacyl-[acyl-carrier-protein] reductase FabG</fullName>
        <ecNumber evidence="4">1.1.1.100</ecNumber>
    </submittedName>
</protein>
<keyword evidence="2 4" id="KW-0560">Oxidoreductase</keyword>
<dbReference type="KEGG" id="smam:Mal15_65810"/>
<dbReference type="Gene3D" id="3.40.50.720">
    <property type="entry name" value="NAD(P)-binding Rossmann-like Domain"/>
    <property type="match status" value="1"/>
</dbReference>
<dbReference type="Pfam" id="PF00106">
    <property type="entry name" value="adh_short"/>
    <property type="match status" value="1"/>
</dbReference>
<evidence type="ECO:0000256" key="2">
    <source>
        <dbReference type="ARBA" id="ARBA00023002"/>
    </source>
</evidence>
<evidence type="ECO:0000256" key="1">
    <source>
        <dbReference type="ARBA" id="ARBA00006484"/>
    </source>
</evidence>
<evidence type="ECO:0000313" key="5">
    <source>
        <dbReference type="Proteomes" id="UP000321353"/>
    </source>
</evidence>
<dbReference type="InterPro" id="IPR036291">
    <property type="entry name" value="NAD(P)-bd_dom_sf"/>
</dbReference>
<keyword evidence="5" id="KW-1185">Reference proteome</keyword>
<organism evidence="4 5">
    <name type="scientific">Stieleria maiorica</name>
    <dbReference type="NCBI Taxonomy" id="2795974"/>
    <lineage>
        <taxon>Bacteria</taxon>
        <taxon>Pseudomonadati</taxon>
        <taxon>Planctomycetota</taxon>
        <taxon>Planctomycetia</taxon>
        <taxon>Pirellulales</taxon>
        <taxon>Pirellulaceae</taxon>
        <taxon>Stieleria</taxon>
    </lineage>
</organism>